<gene>
    <name evidence="5" type="primary">gspE</name>
    <name evidence="6" type="ORF">LS73_005325</name>
    <name evidence="5" type="ORF">NCTC12714_00501</name>
</gene>
<evidence type="ECO:0000259" key="4">
    <source>
        <dbReference type="PROSITE" id="PS00662"/>
    </source>
</evidence>
<dbReference type="PROSITE" id="PS00662">
    <property type="entry name" value="T2SP_E"/>
    <property type="match status" value="1"/>
</dbReference>
<dbReference type="EMBL" id="JRPD02000009">
    <property type="protein sequence ID" value="TLE00225.1"/>
    <property type="molecule type" value="Genomic_DNA"/>
</dbReference>
<accession>A0A099U0D8</accession>
<dbReference type="GO" id="GO:0005524">
    <property type="term" value="F:ATP binding"/>
    <property type="evidence" value="ECO:0007669"/>
    <property type="project" value="UniProtKB-KW"/>
</dbReference>
<protein>
    <submittedName>
        <fullName evidence="6">General secretion pathway protein GspE</fullName>
    </submittedName>
    <submittedName>
        <fullName evidence="5">Type II protein secretion system E protein</fullName>
    </submittedName>
</protein>
<keyword evidence="8" id="KW-1185">Reference proteome</keyword>
<dbReference type="CDD" id="cd01129">
    <property type="entry name" value="PulE-GspE-like"/>
    <property type="match status" value="1"/>
</dbReference>
<dbReference type="EMBL" id="UGJE01000002">
    <property type="protein sequence ID" value="STQ85714.1"/>
    <property type="molecule type" value="Genomic_DNA"/>
</dbReference>
<dbReference type="InterPro" id="IPR001482">
    <property type="entry name" value="T2SS/T4SS_dom"/>
</dbReference>
<evidence type="ECO:0000313" key="8">
    <source>
        <dbReference type="Proteomes" id="UP000255139"/>
    </source>
</evidence>
<dbReference type="Pfam" id="PF00437">
    <property type="entry name" value="T2SSE"/>
    <property type="match status" value="2"/>
</dbReference>
<reference evidence="6 7" key="1">
    <citation type="journal article" date="2014" name="Genome Announc.">
        <title>Draft genome sequences of eight enterohepatic helicobacter species isolated from both laboratory and wild rodents.</title>
        <authorList>
            <person name="Sheh A."/>
            <person name="Shen Z."/>
            <person name="Fox J.G."/>
        </authorList>
    </citation>
    <scope>NUCLEOTIDE SEQUENCE [LARGE SCALE GENOMIC DNA]</scope>
    <source>
        <strain evidence="6 7">ST1</strain>
    </source>
</reference>
<name>A0A099U0D8_9HELI</name>
<dbReference type="Proteomes" id="UP000029922">
    <property type="component" value="Unassembled WGS sequence"/>
</dbReference>
<evidence type="ECO:0000313" key="6">
    <source>
        <dbReference type="EMBL" id="TLE00225.1"/>
    </source>
</evidence>
<evidence type="ECO:0000256" key="2">
    <source>
        <dbReference type="ARBA" id="ARBA00022741"/>
    </source>
</evidence>
<dbReference type="OrthoDB" id="9805147at2"/>
<keyword evidence="3" id="KW-0067">ATP-binding</keyword>
<dbReference type="STRING" id="216.LS73_03465"/>
<dbReference type="SUPFAM" id="SSF52540">
    <property type="entry name" value="P-loop containing nucleoside triphosphate hydrolases"/>
    <property type="match status" value="1"/>
</dbReference>
<evidence type="ECO:0000256" key="3">
    <source>
        <dbReference type="ARBA" id="ARBA00022840"/>
    </source>
</evidence>
<evidence type="ECO:0000313" key="7">
    <source>
        <dbReference type="Proteomes" id="UP000029922"/>
    </source>
</evidence>
<dbReference type="RefSeq" id="WP_034557604.1">
    <property type="nucleotide sequence ID" value="NZ_FZML01000004.1"/>
</dbReference>
<dbReference type="Gene3D" id="3.40.50.300">
    <property type="entry name" value="P-loop containing nucleotide triphosphate hydrolases"/>
    <property type="match status" value="1"/>
</dbReference>
<dbReference type="GO" id="GO:0005886">
    <property type="term" value="C:plasma membrane"/>
    <property type="evidence" value="ECO:0007669"/>
    <property type="project" value="TreeGrafter"/>
</dbReference>
<proteinExistence type="inferred from homology"/>
<evidence type="ECO:0000313" key="5">
    <source>
        <dbReference type="EMBL" id="STQ85714.1"/>
    </source>
</evidence>
<evidence type="ECO:0000256" key="1">
    <source>
        <dbReference type="ARBA" id="ARBA00006611"/>
    </source>
</evidence>
<reference evidence="5 8" key="2">
    <citation type="submission" date="2018-06" db="EMBL/GenBank/DDBJ databases">
        <authorList>
            <consortium name="Pathogen Informatics"/>
            <person name="Doyle S."/>
        </authorList>
    </citation>
    <scope>NUCLEOTIDE SEQUENCE [LARGE SCALE GENOMIC DNA]</scope>
    <source>
        <strain evidence="5 8">NCTC12714</strain>
    </source>
</reference>
<dbReference type="InterPro" id="IPR027417">
    <property type="entry name" value="P-loop_NTPase"/>
</dbReference>
<keyword evidence="2" id="KW-0547">Nucleotide-binding</keyword>
<dbReference type="PANTHER" id="PTHR30258">
    <property type="entry name" value="TYPE II SECRETION SYSTEM PROTEIN GSPE-RELATED"/>
    <property type="match status" value="1"/>
</dbReference>
<dbReference type="AlphaFoldDB" id="A0A099U0D8"/>
<dbReference type="Proteomes" id="UP000255139">
    <property type="component" value="Unassembled WGS sequence"/>
</dbReference>
<sequence>MNSIQSLQAQIIKNPYMPTHYIYETLDSSQRVELINFLCNMIWDKNLIFHKFMEAHGYIESTFLANHIQSRGIALLKRNRGHIFSIMKAKQILLPHIIFFSDNLKNICVILQEPLDISNQTELQEKINRHYPKCGVSLYICTQKFLHEINFCLTIKHQLDKGDLHEDLIVNLISLCVIYNVSDIHITLQEKIGSLCLRIEGNLLHIINLNENLFYKLTQKIKLLCHLDITEKKIPQDGHFSIQGLFNTELFKNLYKCIEDSSNILFPHQKNCDIRVSCFPALDGESVVLRIPNYSQRFLSLDSLNLQQHITESLKKHLITKSGLILVSGTTGSGKSTLLYNCIRFLNDGTRKIITIEDPVEQHIKGITQCQVSENLSFSMALKHILRQDPDVIMIGEIRDSATMDSALRAALTGHLVLASIHSHDCLSSIARLKDLGAKQYLLESTISCIISQRLLKTFCQKCKVEGKSISKGCMHCYYQGFGKRILIQEIIDSEIMQDFLRGNLLHQDSKHGFISLKQQAKELFEQGKICYEESLI</sequence>
<comment type="similarity">
    <text evidence="1">Belongs to the GSP E family.</text>
</comment>
<feature type="domain" description="Bacterial type II secretion system protein E" evidence="4">
    <location>
        <begin position="386"/>
        <end position="400"/>
    </location>
</feature>
<dbReference type="GO" id="GO:0016887">
    <property type="term" value="F:ATP hydrolysis activity"/>
    <property type="evidence" value="ECO:0007669"/>
    <property type="project" value="TreeGrafter"/>
</dbReference>
<organism evidence="5 8">
    <name type="scientific">Helicobacter muridarum</name>
    <dbReference type="NCBI Taxonomy" id="216"/>
    <lineage>
        <taxon>Bacteria</taxon>
        <taxon>Pseudomonadati</taxon>
        <taxon>Campylobacterota</taxon>
        <taxon>Epsilonproteobacteria</taxon>
        <taxon>Campylobacterales</taxon>
        <taxon>Helicobacteraceae</taxon>
        <taxon>Helicobacter</taxon>
    </lineage>
</organism>
<dbReference type="PANTHER" id="PTHR30258:SF2">
    <property type="entry name" value="COMG OPERON PROTEIN 1"/>
    <property type="match status" value="1"/>
</dbReference>
<dbReference type="Gene3D" id="3.30.450.90">
    <property type="match status" value="1"/>
</dbReference>